<proteinExistence type="predicted"/>
<name>A0AA88EJD1_FICCA</name>
<dbReference type="AlphaFoldDB" id="A0AA88EJD1"/>
<dbReference type="EMBL" id="BTGU01021392">
    <property type="protein sequence ID" value="GMN75433.1"/>
    <property type="molecule type" value="Genomic_DNA"/>
</dbReference>
<evidence type="ECO:0000313" key="1">
    <source>
        <dbReference type="EMBL" id="GMN75433.1"/>
    </source>
</evidence>
<comment type="caution">
    <text evidence="1">The sequence shown here is derived from an EMBL/GenBank/DDBJ whole genome shotgun (WGS) entry which is preliminary data.</text>
</comment>
<organism evidence="1 2">
    <name type="scientific">Ficus carica</name>
    <name type="common">Common fig</name>
    <dbReference type="NCBI Taxonomy" id="3494"/>
    <lineage>
        <taxon>Eukaryota</taxon>
        <taxon>Viridiplantae</taxon>
        <taxon>Streptophyta</taxon>
        <taxon>Embryophyta</taxon>
        <taxon>Tracheophyta</taxon>
        <taxon>Spermatophyta</taxon>
        <taxon>Magnoliopsida</taxon>
        <taxon>eudicotyledons</taxon>
        <taxon>Gunneridae</taxon>
        <taxon>Pentapetalae</taxon>
        <taxon>rosids</taxon>
        <taxon>fabids</taxon>
        <taxon>Rosales</taxon>
        <taxon>Moraceae</taxon>
        <taxon>Ficeae</taxon>
        <taxon>Ficus</taxon>
    </lineage>
</organism>
<sequence>MGYLHFDELINRGIIPFKAFHRPVVQLCSCKGKVPGRVQSFNIFLAM</sequence>
<gene>
    <name evidence="1" type="ORF">TIFTF001_056610</name>
</gene>
<reference evidence="1" key="1">
    <citation type="submission" date="2023-07" db="EMBL/GenBank/DDBJ databases">
        <title>draft genome sequence of fig (Ficus carica).</title>
        <authorList>
            <person name="Takahashi T."/>
            <person name="Nishimura K."/>
        </authorList>
    </citation>
    <scope>NUCLEOTIDE SEQUENCE</scope>
</reference>
<accession>A0AA88EJD1</accession>
<dbReference type="Proteomes" id="UP001187192">
    <property type="component" value="Unassembled WGS sequence"/>
</dbReference>
<evidence type="ECO:0000313" key="2">
    <source>
        <dbReference type="Proteomes" id="UP001187192"/>
    </source>
</evidence>
<protein>
    <submittedName>
        <fullName evidence="1">Uncharacterized protein</fullName>
    </submittedName>
</protein>
<keyword evidence="2" id="KW-1185">Reference proteome</keyword>